<evidence type="ECO:0000313" key="2">
    <source>
        <dbReference type="Proteomes" id="UP000268014"/>
    </source>
</evidence>
<reference evidence="3" key="1">
    <citation type="submission" date="2017-02" db="UniProtKB">
        <authorList>
            <consortium name="WormBaseParasite"/>
        </authorList>
    </citation>
    <scope>IDENTIFICATION</scope>
</reference>
<dbReference type="EMBL" id="UZAF01019173">
    <property type="protein sequence ID" value="VDO58177.1"/>
    <property type="molecule type" value="Genomic_DNA"/>
</dbReference>
<evidence type="ECO:0000313" key="3">
    <source>
        <dbReference type="WBParaSite" id="HPLM_0001589501-mRNA-1"/>
    </source>
</evidence>
<name>A0A0N4WVZ9_HAEPC</name>
<evidence type="ECO:0000313" key="1">
    <source>
        <dbReference type="EMBL" id="VDO58177.1"/>
    </source>
</evidence>
<gene>
    <name evidence="1" type="ORF">HPLM_LOCUS15887</name>
</gene>
<accession>A0A0N4WVZ9</accession>
<reference evidence="1 2" key="2">
    <citation type="submission" date="2018-11" db="EMBL/GenBank/DDBJ databases">
        <authorList>
            <consortium name="Pathogen Informatics"/>
        </authorList>
    </citation>
    <scope>NUCLEOTIDE SEQUENCE [LARGE SCALE GENOMIC DNA]</scope>
    <source>
        <strain evidence="1 2">MHpl1</strain>
    </source>
</reference>
<keyword evidence="2" id="KW-1185">Reference proteome</keyword>
<dbReference type="WBParaSite" id="HPLM_0001589501-mRNA-1">
    <property type="protein sequence ID" value="HPLM_0001589501-mRNA-1"/>
    <property type="gene ID" value="HPLM_0001589501"/>
</dbReference>
<protein>
    <submittedName>
        <fullName evidence="3">Dirigent protein</fullName>
    </submittedName>
</protein>
<sequence>MRHCPGKLYGDIWVPTGMTEFTPFFMGIAGMCPWHQCMKGRQFILGAFYVVSYDDEKFQYVDITTQIGRFEGQT</sequence>
<dbReference type="Proteomes" id="UP000268014">
    <property type="component" value="Unassembled WGS sequence"/>
</dbReference>
<dbReference type="AlphaFoldDB" id="A0A0N4WVZ9"/>
<organism evidence="3">
    <name type="scientific">Haemonchus placei</name>
    <name type="common">Barber's pole worm</name>
    <dbReference type="NCBI Taxonomy" id="6290"/>
    <lineage>
        <taxon>Eukaryota</taxon>
        <taxon>Metazoa</taxon>
        <taxon>Ecdysozoa</taxon>
        <taxon>Nematoda</taxon>
        <taxon>Chromadorea</taxon>
        <taxon>Rhabditida</taxon>
        <taxon>Rhabditina</taxon>
        <taxon>Rhabditomorpha</taxon>
        <taxon>Strongyloidea</taxon>
        <taxon>Trichostrongylidae</taxon>
        <taxon>Haemonchus</taxon>
    </lineage>
</organism>
<proteinExistence type="predicted"/>